<evidence type="ECO:0000313" key="3">
    <source>
        <dbReference type="Proteomes" id="UP000054485"/>
    </source>
</evidence>
<protein>
    <submittedName>
        <fullName evidence="2">Uncharacterized protein</fullName>
    </submittedName>
</protein>
<feature type="region of interest" description="Disordered" evidence="1">
    <location>
        <begin position="1"/>
        <end position="31"/>
    </location>
</feature>
<evidence type="ECO:0000313" key="2">
    <source>
        <dbReference type="EMBL" id="KIK32939.1"/>
    </source>
</evidence>
<dbReference type="InParanoid" id="A0A0D0A401"/>
<gene>
    <name evidence="2" type="ORF">CY34DRAFT_18702</name>
</gene>
<proteinExistence type="predicted"/>
<dbReference type="Proteomes" id="UP000054485">
    <property type="component" value="Unassembled WGS sequence"/>
</dbReference>
<dbReference type="AlphaFoldDB" id="A0A0D0A401"/>
<sequence>MTGQVADKYNLPPPPGLPIFPDTGTDEDDKHEDACYQADDESFQHASLQELILATSRISDAEAVARIVFSVFPSVDQVSPGHKRPTRGCIAVERRRERFSRALWDSGRRTRGCIDAKIHLDSLRASADLDRSILV</sequence>
<reference evidence="3" key="2">
    <citation type="submission" date="2015-01" db="EMBL/GenBank/DDBJ databases">
        <title>Evolutionary Origins and Diversification of the Mycorrhizal Mutualists.</title>
        <authorList>
            <consortium name="DOE Joint Genome Institute"/>
            <consortium name="Mycorrhizal Genomics Consortium"/>
            <person name="Kohler A."/>
            <person name="Kuo A."/>
            <person name="Nagy L.G."/>
            <person name="Floudas D."/>
            <person name="Copeland A."/>
            <person name="Barry K.W."/>
            <person name="Cichocki N."/>
            <person name="Veneault-Fourrey C."/>
            <person name="LaButti K."/>
            <person name="Lindquist E.A."/>
            <person name="Lipzen A."/>
            <person name="Lundell T."/>
            <person name="Morin E."/>
            <person name="Murat C."/>
            <person name="Riley R."/>
            <person name="Ohm R."/>
            <person name="Sun H."/>
            <person name="Tunlid A."/>
            <person name="Henrissat B."/>
            <person name="Grigoriev I.V."/>
            <person name="Hibbett D.S."/>
            <person name="Martin F."/>
        </authorList>
    </citation>
    <scope>NUCLEOTIDE SEQUENCE [LARGE SCALE GENOMIC DNA]</scope>
    <source>
        <strain evidence="3">UH-Slu-Lm8-n1</strain>
    </source>
</reference>
<keyword evidence="3" id="KW-1185">Reference proteome</keyword>
<dbReference type="EMBL" id="KN836072">
    <property type="protein sequence ID" value="KIK32939.1"/>
    <property type="molecule type" value="Genomic_DNA"/>
</dbReference>
<organism evidence="2 3">
    <name type="scientific">Suillus luteus UH-Slu-Lm8-n1</name>
    <dbReference type="NCBI Taxonomy" id="930992"/>
    <lineage>
        <taxon>Eukaryota</taxon>
        <taxon>Fungi</taxon>
        <taxon>Dikarya</taxon>
        <taxon>Basidiomycota</taxon>
        <taxon>Agaricomycotina</taxon>
        <taxon>Agaricomycetes</taxon>
        <taxon>Agaricomycetidae</taxon>
        <taxon>Boletales</taxon>
        <taxon>Suillineae</taxon>
        <taxon>Suillaceae</taxon>
        <taxon>Suillus</taxon>
    </lineage>
</organism>
<evidence type="ECO:0000256" key="1">
    <source>
        <dbReference type="SAM" id="MobiDB-lite"/>
    </source>
</evidence>
<accession>A0A0D0A401</accession>
<dbReference type="HOGENOM" id="CLU_1887160_0_0_1"/>
<reference evidence="2 3" key="1">
    <citation type="submission" date="2014-04" db="EMBL/GenBank/DDBJ databases">
        <authorList>
            <consortium name="DOE Joint Genome Institute"/>
            <person name="Kuo A."/>
            <person name="Ruytinx J."/>
            <person name="Rineau F."/>
            <person name="Colpaert J."/>
            <person name="Kohler A."/>
            <person name="Nagy L.G."/>
            <person name="Floudas D."/>
            <person name="Copeland A."/>
            <person name="Barry K.W."/>
            <person name="Cichocki N."/>
            <person name="Veneault-Fourrey C."/>
            <person name="LaButti K."/>
            <person name="Lindquist E.A."/>
            <person name="Lipzen A."/>
            <person name="Lundell T."/>
            <person name="Morin E."/>
            <person name="Murat C."/>
            <person name="Sun H."/>
            <person name="Tunlid A."/>
            <person name="Henrissat B."/>
            <person name="Grigoriev I.V."/>
            <person name="Hibbett D.S."/>
            <person name="Martin F."/>
            <person name="Nordberg H.P."/>
            <person name="Cantor M.N."/>
            <person name="Hua S.X."/>
        </authorList>
    </citation>
    <scope>NUCLEOTIDE SEQUENCE [LARGE SCALE GENOMIC DNA]</scope>
    <source>
        <strain evidence="2 3">UH-Slu-Lm8-n1</strain>
    </source>
</reference>
<name>A0A0D0A401_9AGAM</name>